<dbReference type="AlphaFoldDB" id="U5YSN8"/>
<keyword evidence="3" id="KW-0430">Lectin</keyword>
<dbReference type="InterPro" id="IPR001304">
    <property type="entry name" value="C-type_lectin-like"/>
</dbReference>
<dbReference type="CDD" id="cd00037">
    <property type="entry name" value="CLECT"/>
    <property type="match status" value="2"/>
</dbReference>
<evidence type="ECO:0000313" key="3">
    <source>
        <dbReference type="EMBL" id="AGZ95685.1"/>
    </source>
</evidence>
<feature type="domain" description="C-type lectin" evidence="2">
    <location>
        <begin position="41"/>
        <end position="167"/>
    </location>
</feature>
<name>U5YSN8_9EUCA</name>
<dbReference type="Pfam" id="PF00059">
    <property type="entry name" value="Lectin_C"/>
    <property type="match status" value="2"/>
</dbReference>
<dbReference type="Gene3D" id="3.10.100.10">
    <property type="entry name" value="Mannose-Binding Protein A, subunit A"/>
    <property type="match status" value="2"/>
</dbReference>
<dbReference type="InterPro" id="IPR050801">
    <property type="entry name" value="Ca-Dep_Lectins_ImmuneDev"/>
</dbReference>
<dbReference type="PANTHER" id="PTHR22801">
    <property type="entry name" value="LITHOSTATHINE"/>
    <property type="match status" value="1"/>
</dbReference>
<protein>
    <submittedName>
        <fullName evidence="3">C-type lectin 1</fullName>
    </submittedName>
</protein>
<dbReference type="SUPFAM" id="SSF56436">
    <property type="entry name" value="C-type lectin-like"/>
    <property type="match status" value="2"/>
</dbReference>
<proteinExistence type="evidence at transcript level"/>
<reference evidence="3" key="1">
    <citation type="journal article" date="2013" name="Shui Chan Xue Bao">
        <title>Cloning and characterization of four novel C-type lectin genes from white shrimp Exopalaemon modestus.</title>
        <authorList>
            <person name="Wu P."/>
            <person name="Wang M."/>
            <person name="Shi T."/>
            <person name="Ye Y."/>
            <person name="Wei Y."/>
        </authorList>
    </citation>
    <scope>NUCLEOTIDE SEQUENCE</scope>
</reference>
<dbReference type="InterPro" id="IPR016186">
    <property type="entry name" value="C-type_lectin-like/link_sf"/>
</dbReference>
<dbReference type="EMBL" id="KC568290">
    <property type="protein sequence ID" value="AGZ95685.1"/>
    <property type="molecule type" value="mRNA"/>
</dbReference>
<gene>
    <name evidence="3" type="primary">CtL-1</name>
</gene>
<dbReference type="PROSITE" id="PS50041">
    <property type="entry name" value="C_TYPE_LECTIN_2"/>
    <property type="match status" value="2"/>
</dbReference>
<organism evidence="3">
    <name type="scientific">Palaemon modestus</name>
    <dbReference type="NCBI Taxonomy" id="345840"/>
    <lineage>
        <taxon>Eukaryota</taxon>
        <taxon>Metazoa</taxon>
        <taxon>Ecdysozoa</taxon>
        <taxon>Arthropoda</taxon>
        <taxon>Crustacea</taxon>
        <taxon>Multicrustacea</taxon>
        <taxon>Malacostraca</taxon>
        <taxon>Eumalacostraca</taxon>
        <taxon>Eucarida</taxon>
        <taxon>Decapoda</taxon>
        <taxon>Pleocyemata</taxon>
        <taxon>Caridea</taxon>
        <taxon>Palaemonoidea</taxon>
        <taxon>Palaemonidae</taxon>
        <taxon>Palaemon</taxon>
    </lineage>
</organism>
<keyword evidence="1" id="KW-0732">Signal</keyword>
<sequence length="331" mass="37783">MIFKSNFILPSLFIGIVAAGTIDTNTKETYECPSPYQPVGPDNYCLLIDDRIGGTWDDMRKFCKEWNGDLAFFPDANLLYEVVQYINKNGLNDSSFWIGAEDIEREGSWVWTNNHKDVRMHTPLWAPSRYEQEPTGGLSQNCASLNKDKYFFVDDGYCQDRFGVICDPLIHAKKKSSEIPDEVVEEEIPVAGECPVPYQMIGDGCFLIDVVKTNTWYDSKNLCEALGGKLAKIDDANLLGDLYEYFSNRSIHVSLWIGGSDDLQEGTWLWEDMSLVKMGTPFWGFNMYEEQEPDGHNRENCLSLHSDNYFFFNDLPCNNLAGVACQYDMRL</sequence>
<dbReference type="GO" id="GO:0030246">
    <property type="term" value="F:carbohydrate binding"/>
    <property type="evidence" value="ECO:0007669"/>
    <property type="project" value="UniProtKB-KW"/>
</dbReference>
<dbReference type="PANTHER" id="PTHR22801:SF63">
    <property type="entry name" value="C-TYPE LECTIN DOMAIN-CONTAINING PROTEIN"/>
    <property type="match status" value="1"/>
</dbReference>
<dbReference type="SMART" id="SM00034">
    <property type="entry name" value="CLECT"/>
    <property type="match status" value="2"/>
</dbReference>
<feature type="signal peptide" evidence="1">
    <location>
        <begin position="1"/>
        <end position="19"/>
    </location>
</feature>
<feature type="domain" description="C-type lectin" evidence="2">
    <location>
        <begin position="201"/>
        <end position="326"/>
    </location>
</feature>
<feature type="chain" id="PRO_5004667047" evidence="1">
    <location>
        <begin position="20"/>
        <end position="331"/>
    </location>
</feature>
<dbReference type="InterPro" id="IPR016187">
    <property type="entry name" value="CTDL_fold"/>
</dbReference>
<evidence type="ECO:0000256" key="1">
    <source>
        <dbReference type="SAM" id="SignalP"/>
    </source>
</evidence>
<accession>U5YSN8</accession>
<evidence type="ECO:0000259" key="2">
    <source>
        <dbReference type="PROSITE" id="PS50041"/>
    </source>
</evidence>